<dbReference type="Proteomes" id="UP000038083">
    <property type="component" value="Unassembled WGS sequence"/>
</dbReference>
<dbReference type="AlphaFoldDB" id="A0A0B7HH17"/>
<dbReference type="SUPFAM" id="SSF143865">
    <property type="entry name" value="CorA soluble domain-like"/>
    <property type="match status" value="1"/>
</dbReference>
<keyword evidence="8" id="KW-0406">Ion transport</keyword>
<dbReference type="GO" id="GO:0005886">
    <property type="term" value="C:plasma membrane"/>
    <property type="evidence" value="ECO:0007669"/>
    <property type="project" value="UniProtKB-SubCell"/>
</dbReference>
<organism evidence="9 10">
    <name type="scientific">Capnocytophaga cynodegmi</name>
    <dbReference type="NCBI Taxonomy" id="28189"/>
    <lineage>
        <taxon>Bacteria</taxon>
        <taxon>Pseudomonadati</taxon>
        <taxon>Bacteroidota</taxon>
        <taxon>Flavobacteriia</taxon>
        <taxon>Flavobacteriales</taxon>
        <taxon>Flavobacteriaceae</taxon>
        <taxon>Capnocytophaga</taxon>
    </lineage>
</organism>
<dbReference type="InterPro" id="IPR045861">
    <property type="entry name" value="CorA_cytoplasmic_dom"/>
</dbReference>
<evidence type="ECO:0000256" key="8">
    <source>
        <dbReference type="RuleBase" id="RU362010"/>
    </source>
</evidence>
<comment type="function">
    <text evidence="8">Mediates influx of magnesium ions.</text>
</comment>
<comment type="subcellular location">
    <subcellularLocation>
        <location evidence="1">Cell membrane</location>
        <topology evidence="1">Multi-pass membrane protein</topology>
    </subcellularLocation>
    <subcellularLocation>
        <location evidence="8">Membrane</location>
        <topology evidence="8">Multi-pass membrane protein</topology>
    </subcellularLocation>
</comment>
<keyword evidence="8" id="KW-0460">Magnesium</keyword>
<dbReference type="OrthoDB" id="9803416at2"/>
<keyword evidence="3 8" id="KW-0813">Transport</keyword>
<dbReference type="GO" id="GO:0015095">
    <property type="term" value="F:magnesium ion transmembrane transporter activity"/>
    <property type="evidence" value="ECO:0007669"/>
    <property type="project" value="UniProtKB-UniRule"/>
</dbReference>
<protein>
    <recommendedName>
        <fullName evidence="8">Magnesium transport protein CorA</fullName>
    </recommendedName>
</protein>
<dbReference type="Pfam" id="PF01544">
    <property type="entry name" value="CorA"/>
    <property type="match status" value="1"/>
</dbReference>
<accession>A0A0B7HH17</accession>
<dbReference type="GO" id="GO:0050897">
    <property type="term" value="F:cobalt ion binding"/>
    <property type="evidence" value="ECO:0007669"/>
    <property type="project" value="TreeGrafter"/>
</dbReference>
<dbReference type="NCBIfam" id="TIGR00383">
    <property type="entry name" value="corA"/>
    <property type="match status" value="1"/>
</dbReference>
<evidence type="ECO:0000256" key="4">
    <source>
        <dbReference type="ARBA" id="ARBA00022475"/>
    </source>
</evidence>
<sequence>MSRSISQKRKKKKLNRINKMELPPGTLLYFGEKEKAIDIDVVSYKDSFFHSGKVNSVTEALSFISAQNRTWININGLNNIDEIKRVGEFTNLHSLLLEDILDTEHRPKSEILDNNLLIIIKMIYFGKDKQIISEHLALILGERYIISFQEVEGQDVFGSLRKRLITNVNNIREKDIDYLLFGLLDAVIDNYFLVLDKIGSKIEDIEDEIINNPDEKIILEIQSLKKNAIFLQKSIVPVREITSKLEKINHHLITADTKHYFRDLHDHTIQIVETLGTYRDILWGLTDTYMGAMSNKMNNIMRLLTLISTIFIPLTFIVGVYGMNFDFMPELRYKWSYFIVWGIMILLSFLMISYFKRKKWL</sequence>
<dbReference type="InterPro" id="IPR002523">
    <property type="entry name" value="MgTranspt_CorA/ZnTranspt_ZntB"/>
</dbReference>
<dbReference type="PANTHER" id="PTHR46494">
    <property type="entry name" value="CORA FAMILY METAL ION TRANSPORTER (EUROFUNG)"/>
    <property type="match status" value="1"/>
</dbReference>
<evidence type="ECO:0000313" key="9">
    <source>
        <dbReference type="EMBL" id="CEN40062.1"/>
    </source>
</evidence>
<dbReference type="CDD" id="cd12828">
    <property type="entry name" value="TmCorA-like_1"/>
    <property type="match status" value="1"/>
</dbReference>
<dbReference type="InterPro" id="IPR045863">
    <property type="entry name" value="CorA_TM1_TM2"/>
</dbReference>
<dbReference type="EMBL" id="CDOG01000034">
    <property type="protein sequence ID" value="CEN40062.1"/>
    <property type="molecule type" value="Genomic_DNA"/>
</dbReference>
<dbReference type="FunFam" id="1.20.58.340:FF:000012">
    <property type="entry name" value="Magnesium transport protein CorA"/>
    <property type="match status" value="1"/>
</dbReference>
<dbReference type="SUPFAM" id="SSF144083">
    <property type="entry name" value="Magnesium transport protein CorA, transmembrane region"/>
    <property type="match status" value="1"/>
</dbReference>
<evidence type="ECO:0000256" key="2">
    <source>
        <dbReference type="ARBA" id="ARBA00009765"/>
    </source>
</evidence>
<dbReference type="InterPro" id="IPR004488">
    <property type="entry name" value="Mg/Co-transport_prot_CorA"/>
</dbReference>
<dbReference type="PANTHER" id="PTHR46494:SF1">
    <property type="entry name" value="CORA FAMILY METAL ION TRANSPORTER (EUROFUNG)"/>
    <property type="match status" value="1"/>
</dbReference>
<dbReference type="GO" id="GO:0000287">
    <property type="term" value="F:magnesium ion binding"/>
    <property type="evidence" value="ECO:0007669"/>
    <property type="project" value="TreeGrafter"/>
</dbReference>
<feature type="transmembrane region" description="Helical" evidence="8">
    <location>
        <begin position="303"/>
        <end position="323"/>
    </location>
</feature>
<evidence type="ECO:0000256" key="6">
    <source>
        <dbReference type="ARBA" id="ARBA00022989"/>
    </source>
</evidence>
<name>A0A0B7HH17_9FLAO</name>
<keyword evidence="7 8" id="KW-0472">Membrane</keyword>
<proteinExistence type="inferred from homology"/>
<dbReference type="Gene3D" id="3.30.460.20">
    <property type="entry name" value="CorA soluble domain-like"/>
    <property type="match status" value="1"/>
</dbReference>
<evidence type="ECO:0000256" key="1">
    <source>
        <dbReference type="ARBA" id="ARBA00004651"/>
    </source>
</evidence>
<keyword evidence="5 8" id="KW-0812">Transmembrane</keyword>
<evidence type="ECO:0000256" key="5">
    <source>
        <dbReference type="ARBA" id="ARBA00022692"/>
    </source>
</evidence>
<evidence type="ECO:0000313" key="10">
    <source>
        <dbReference type="Proteomes" id="UP000038083"/>
    </source>
</evidence>
<evidence type="ECO:0000256" key="3">
    <source>
        <dbReference type="ARBA" id="ARBA00022448"/>
    </source>
</evidence>
<keyword evidence="6 8" id="KW-1133">Transmembrane helix</keyword>
<dbReference type="GO" id="GO:0015087">
    <property type="term" value="F:cobalt ion transmembrane transporter activity"/>
    <property type="evidence" value="ECO:0007669"/>
    <property type="project" value="UniProtKB-UniRule"/>
</dbReference>
<reference evidence="9 10" key="1">
    <citation type="submission" date="2015-01" db="EMBL/GenBank/DDBJ databases">
        <authorList>
            <person name="MANFREDI Pablo"/>
        </authorList>
    </citation>
    <scope>NUCLEOTIDE SEQUENCE [LARGE SCALE GENOMIC DNA]</scope>
    <source>
        <strain evidence="9 10">Ccy74</strain>
    </source>
</reference>
<dbReference type="RefSeq" id="WP_018279114.1">
    <property type="nucleotide sequence ID" value="NZ_CDOF01000024.1"/>
</dbReference>
<gene>
    <name evidence="8 9" type="primary">corA</name>
    <name evidence="9" type="ORF">CCYN74_40147</name>
</gene>
<feature type="transmembrane region" description="Helical" evidence="8">
    <location>
        <begin position="335"/>
        <end position="355"/>
    </location>
</feature>
<evidence type="ECO:0000256" key="7">
    <source>
        <dbReference type="ARBA" id="ARBA00023136"/>
    </source>
</evidence>
<comment type="similarity">
    <text evidence="2 8">Belongs to the CorA metal ion transporter (MIT) (TC 1.A.35) family.</text>
</comment>
<dbReference type="Gene3D" id="1.20.58.340">
    <property type="entry name" value="Magnesium transport protein CorA, transmembrane region"/>
    <property type="match status" value="2"/>
</dbReference>
<keyword evidence="4 8" id="KW-1003">Cell membrane</keyword>